<keyword evidence="6" id="KW-1185">Reference proteome</keyword>
<keyword evidence="2" id="KW-0238">DNA-binding</keyword>
<evidence type="ECO:0000313" key="5">
    <source>
        <dbReference type="EMBL" id="KRK81488.1"/>
    </source>
</evidence>
<dbReference type="InterPro" id="IPR036388">
    <property type="entry name" value="WH-like_DNA-bd_sf"/>
</dbReference>
<dbReference type="Pfam" id="PF12802">
    <property type="entry name" value="MarR_2"/>
    <property type="match status" value="1"/>
</dbReference>
<gene>
    <name evidence="5" type="ORF">FC78_GL000540</name>
</gene>
<dbReference type="PATRIC" id="fig|1423788.3.peg.552"/>
<dbReference type="Gene3D" id="1.10.10.10">
    <property type="entry name" value="Winged helix-like DNA-binding domain superfamily/Winged helix DNA-binding domain"/>
    <property type="match status" value="1"/>
</dbReference>
<evidence type="ECO:0000313" key="6">
    <source>
        <dbReference type="Proteomes" id="UP000051515"/>
    </source>
</evidence>
<dbReference type="SUPFAM" id="SSF46785">
    <property type="entry name" value="Winged helix' DNA-binding domain"/>
    <property type="match status" value="1"/>
</dbReference>
<dbReference type="GO" id="GO:0003700">
    <property type="term" value="F:DNA-binding transcription factor activity"/>
    <property type="evidence" value="ECO:0007669"/>
    <property type="project" value="InterPro"/>
</dbReference>
<dbReference type="InterPro" id="IPR036390">
    <property type="entry name" value="WH_DNA-bd_sf"/>
</dbReference>
<reference evidence="5 6" key="1">
    <citation type="journal article" date="2015" name="Genome Announc.">
        <title>Expanding the biotechnology potential of lactobacilli through comparative genomics of 213 strains and associated genera.</title>
        <authorList>
            <person name="Sun Z."/>
            <person name="Harris H.M."/>
            <person name="McCann A."/>
            <person name="Guo C."/>
            <person name="Argimon S."/>
            <person name="Zhang W."/>
            <person name="Yang X."/>
            <person name="Jeffery I.B."/>
            <person name="Cooney J.C."/>
            <person name="Kagawa T.F."/>
            <person name="Liu W."/>
            <person name="Song Y."/>
            <person name="Salvetti E."/>
            <person name="Wrobel A."/>
            <person name="Rasinkangas P."/>
            <person name="Parkhill J."/>
            <person name="Rea M.C."/>
            <person name="O'Sullivan O."/>
            <person name="Ritari J."/>
            <person name="Douillard F.P."/>
            <person name="Paul Ross R."/>
            <person name="Yang R."/>
            <person name="Briner A.E."/>
            <person name="Felis G.E."/>
            <person name="de Vos W.M."/>
            <person name="Barrangou R."/>
            <person name="Klaenhammer T.R."/>
            <person name="Caufield P.W."/>
            <person name="Cui Y."/>
            <person name="Zhang H."/>
            <person name="O'Toole P.W."/>
        </authorList>
    </citation>
    <scope>NUCLEOTIDE SEQUENCE [LARGE SCALE GENOMIC DNA]</scope>
    <source>
        <strain evidence="5 6">DSM 19674</strain>
    </source>
</reference>
<accession>A0A0R1KDI3</accession>
<evidence type="ECO:0000259" key="4">
    <source>
        <dbReference type="PROSITE" id="PS50995"/>
    </source>
</evidence>
<dbReference type="AlphaFoldDB" id="A0A0R1KDI3"/>
<keyword evidence="1" id="KW-0805">Transcription regulation</keyword>
<feature type="domain" description="HTH marR-type" evidence="4">
    <location>
        <begin position="2"/>
        <end position="135"/>
    </location>
</feature>
<proteinExistence type="predicted"/>
<protein>
    <recommendedName>
        <fullName evidence="4">HTH marR-type domain-containing protein</fullName>
    </recommendedName>
</protein>
<dbReference type="EMBL" id="AZDY01000042">
    <property type="protein sequence ID" value="KRK81488.1"/>
    <property type="molecule type" value="Genomic_DNA"/>
</dbReference>
<dbReference type="GO" id="GO:0003677">
    <property type="term" value="F:DNA binding"/>
    <property type="evidence" value="ECO:0007669"/>
    <property type="project" value="UniProtKB-KW"/>
</dbReference>
<organism evidence="5 6">
    <name type="scientific">Companilactobacillus bobalius DSM 19674</name>
    <dbReference type="NCBI Taxonomy" id="1423788"/>
    <lineage>
        <taxon>Bacteria</taxon>
        <taxon>Bacillati</taxon>
        <taxon>Bacillota</taxon>
        <taxon>Bacilli</taxon>
        <taxon>Lactobacillales</taxon>
        <taxon>Lactobacillaceae</taxon>
        <taxon>Companilactobacillus</taxon>
        <taxon>Companilactobacillus bobalius</taxon>
    </lineage>
</organism>
<name>A0A0R1KDI3_9LACO</name>
<dbReference type="PANTHER" id="PTHR42756">
    <property type="entry name" value="TRANSCRIPTIONAL REGULATOR, MARR"/>
    <property type="match status" value="1"/>
</dbReference>
<keyword evidence="3" id="KW-0804">Transcription</keyword>
<sequence>MASDVAHLIKVASNEISRDINTFAHKYDLTGTQVQIIHFVAHCKDDTYQKDIEENFNIRRPTATNILKTMEKDDLLSRVPVKNDSRLKTIILSDKSKTLLPTIDKFIEDNNQKILSTLGTLERHSFIHALKKIPQKLKSEV</sequence>
<comment type="caution">
    <text evidence="5">The sequence shown here is derived from an EMBL/GenBank/DDBJ whole genome shotgun (WGS) entry which is preliminary data.</text>
</comment>
<dbReference type="RefSeq" id="WP_056954830.1">
    <property type="nucleotide sequence ID" value="NZ_AZDY01000042.1"/>
</dbReference>
<evidence type="ECO:0000256" key="2">
    <source>
        <dbReference type="ARBA" id="ARBA00023125"/>
    </source>
</evidence>
<dbReference type="Proteomes" id="UP000051515">
    <property type="component" value="Unassembled WGS sequence"/>
</dbReference>
<dbReference type="PANTHER" id="PTHR42756:SF1">
    <property type="entry name" value="TRANSCRIPTIONAL REPRESSOR OF EMRAB OPERON"/>
    <property type="match status" value="1"/>
</dbReference>
<dbReference type="SMART" id="SM00347">
    <property type="entry name" value="HTH_MARR"/>
    <property type="match status" value="1"/>
</dbReference>
<dbReference type="STRING" id="1423788.FC78_GL000540"/>
<evidence type="ECO:0000256" key="1">
    <source>
        <dbReference type="ARBA" id="ARBA00023015"/>
    </source>
</evidence>
<dbReference type="OrthoDB" id="384891at2"/>
<evidence type="ECO:0000256" key="3">
    <source>
        <dbReference type="ARBA" id="ARBA00023163"/>
    </source>
</evidence>
<dbReference type="InterPro" id="IPR000835">
    <property type="entry name" value="HTH_MarR-typ"/>
</dbReference>
<dbReference type="PROSITE" id="PS50995">
    <property type="entry name" value="HTH_MARR_2"/>
    <property type="match status" value="1"/>
</dbReference>